<dbReference type="AlphaFoldDB" id="A0A165BUP3"/>
<dbReference type="Proteomes" id="UP000077266">
    <property type="component" value="Unassembled WGS sequence"/>
</dbReference>
<gene>
    <name evidence="1" type="ORF">EXIGLDRAFT_388206</name>
</gene>
<reference evidence="1 2" key="1">
    <citation type="journal article" date="2016" name="Mol. Biol. Evol.">
        <title>Comparative Genomics of Early-Diverging Mushroom-Forming Fungi Provides Insights into the Origins of Lignocellulose Decay Capabilities.</title>
        <authorList>
            <person name="Nagy L.G."/>
            <person name="Riley R."/>
            <person name="Tritt A."/>
            <person name="Adam C."/>
            <person name="Daum C."/>
            <person name="Floudas D."/>
            <person name="Sun H."/>
            <person name="Yadav J.S."/>
            <person name="Pangilinan J."/>
            <person name="Larsson K.H."/>
            <person name="Matsuura K."/>
            <person name="Barry K."/>
            <person name="Labutti K."/>
            <person name="Kuo R."/>
            <person name="Ohm R.A."/>
            <person name="Bhattacharya S.S."/>
            <person name="Shirouzu T."/>
            <person name="Yoshinaga Y."/>
            <person name="Martin F.M."/>
            <person name="Grigoriev I.V."/>
            <person name="Hibbett D.S."/>
        </authorList>
    </citation>
    <scope>NUCLEOTIDE SEQUENCE [LARGE SCALE GENOMIC DNA]</scope>
    <source>
        <strain evidence="1 2">HHB12029</strain>
    </source>
</reference>
<evidence type="ECO:0000313" key="1">
    <source>
        <dbReference type="EMBL" id="KZV81271.1"/>
    </source>
</evidence>
<name>A0A165BUP3_EXIGL</name>
<sequence>MSTVQCMEHLKTQSGKWNITRLFVVVARNSEHAASRKGTRSVSMIAKPASQASVRTRFGCGHQRACSPRTARHSGVDGAQRLRVTRDVTAGALAQLAVTRATTRNSAAAPNEAQRHRRR</sequence>
<organism evidence="1 2">
    <name type="scientific">Exidia glandulosa HHB12029</name>
    <dbReference type="NCBI Taxonomy" id="1314781"/>
    <lineage>
        <taxon>Eukaryota</taxon>
        <taxon>Fungi</taxon>
        <taxon>Dikarya</taxon>
        <taxon>Basidiomycota</taxon>
        <taxon>Agaricomycotina</taxon>
        <taxon>Agaricomycetes</taxon>
        <taxon>Auriculariales</taxon>
        <taxon>Exidiaceae</taxon>
        <taxon>Exidia</taxon>
    </lineage>
</organism>
<keyword evidence="2" id="KW-1185">Reference proteome</keyword>
<evidence type="ECO:0000313" key="2">
    <source>
        <dbReference type="Proteomes" id="UP000077266"/>
    </source>
</evidence>
<dbReference type="InParanoid" id="A0A165BUP3"/>
<proteinExistence type="predicted"/>
<dbReference type="EMBL" id="KV426404">
    <property type="protein sequence ID" value="KZV81271.1"/>
    <property type="molecule type" value="Genomic_DNA"/>
</dbReference>
<accession>A0A165BUP3</accession>
<protein>
    <submittedName>
        <fullName evidence="1">Uncharacterized protein</fullName>
    </submittedName>
</protein>